<dbReference type="EMBL" id="KI914037">
    <property type="protein sequence ID" value="ETV90451.1"/>
    <property type="molecule type" value="Genomic_DNA"/>
</dbReference>
<dbReference type="SUPFAM" id="SSF49447">
    <property type="entry name" value="Second domain of Mu2 adaptin subunit (ap50) of ap2 adaptor"/>
    <property type="match status" value="1"/>
</dbReference>
<protein>
    <submittedName>
        <fullName evidence="1">Uncharacterized protein</fullName>
    </submittedName>
</protein>
<accession>A0A024TA22</accession>
<name>A0A024TA22_9STRA</name>
<dbReference type="RefSeq" id="XP_008880925.1">
    <property type="nucleotide sequence ID" value="XM_008882703.1"/>
</dbReference>
<dbReference type="OrthoDB" id="870at2759"/>
<dbReference type="Gene3D" id="2.60.40.1170">
    <property type="entry name" value="Mu homology domain, subdomain B"/>
    <property type="match status" value="1"/>
</dbReference>
<dbReference type="GeneID" id="20091824"/>
<reference evidence="1" key="1">
    <citation type="submission" date="2013-12" db="EMBL/GenBank/DDBJ databases">
        <title>The Genome Sequence of Aphanomyces invadans NJM9701.</title>
        <authorList>
            <consortium name="The Broad Institute Genomics Platform"/>
            <person name="Russ C."/>
            <person name="Tyler B."/>
            <person name="van West P."/>
            <person name="Dieguez-Uribeondo J."/>
            <person name="Young S.K."/>
            <person name="Zeng Q."/>
            <person name="Gargeya S."/>
            <person name="Fitzgerald M."/>
            <person name="Abouelleil A."/>
            <person name="Alvarado L."/>
            <person name="Chapman S.B."/>
            <person name="Gainer-Dewar J."/>
            <person name="Goldberg J."/>
            <person name="Griggs A."/>
            <person name="Gujja S."/>
            <person name="Hansen M."/>
            <person name="Howarth C."/>
            <person name="Imamovic A."/>
            <person name="Ireland A."/>
            <person name="Larimer J."/>
            <person name="McCowan C."/>
            <person name="Murphy C."/>
            <person name="Pearson M."/>
            <person name="Poon T.W."/>
            <person name="Priest M."/>
            <person name="Roberts A."/>
            <person name="Saif S."/>
            <person name="Shea T."/>
            <person name="Sykes S."/>
            <person name="Wortman J."/>
            <person name="Nusbaum C."/>
            <person name="Birren B."/>
        </authorList>
    </citation>
    <scope>NUCLEOTIDE SEQUENCE [LARGE SCALE GENOMIC DNA]</scope>
    <source>
        <strain evidence="1">NJM9701</strain>
    </source>
</reference>
<evidence type="ECO:0000313" key="1">
    <source>
        <dbReference type="EMBL" id="ETV90451.1"/>
    </source>
</evidence>
<dbReference type="InterPro" id="IPR036168">
    <property type="entry name" value="AP2_Mu_C_sf"/>
</dbReference>
<dbReference type="VEuPathDB" id="FungiDB:H310_14774"/>
<organism evidence="1">
    <name type="scientific">Aphanomyces invadans</name>
    <dbReference type="NCBI Taxonomy" id="157072"/>
    <lineage>
        <taxon>Eukaryota</taxon>
        <taxon>Sar</taxon>
        <taxon>Stramenopiles</taxon>
        <taxon>Oomycota</taxon>
        <taxon>Saprolegniomycetes</taxon>
        <taxon>Saprolegniales</taxon>
        <taxon>Verrucalvaceae</taxon>
        <taxon>Aphanomyces</taxon>
    </lineage>
</organism>
<sequence length="55" mass="6457">MEFVDPSVIDNCSFHTCERYAWYERERVVSFVPLDEHLVGGHAIQGTTEILLPWY</sequence>
<dbReference type="AlphaFoldDB" id="A0A024TA22"/>
<proteinExistence type="predicted"/>
<gene>
    <name evidence="1" type="ORF">H310_14774</name>
</gene>